<sequence>MASFFNNLVQDVSDGINFFGEAVEAAVQEILEDVDEAWIGAAAATAASADPPVHEQHHADVETRTSETERAIDTDPPASKPTTSEVRATTSSCAIAPAETSTSISSETQQSAPLGVEQRDAPSDVSTQQQQITTTTTAAAGDGNSTVKLKAKPKNKKKQLSSVDDVVAAQAKQEAMTNRSEPLMTAAVVAVSSNVHFVTTPSSSSENGPSSRLVSEPALATPTTTTTTTSTDDTDAPSHVNIAVAPQHQEDECAEEELQPSRCSSR</sequence>
<dbReference type="EMBL" id="CYKH01000670">
    <property type="protein sequence ID" value="CUG13548.1"/>
    <property type="molecule type" value="Genomic_DNA"/>
</dbReference>
<dbReference type="AlphaFoldDB" id="A0A0S4IUS6"/>
<feature type="region of interest" description="Disordered" evidence="1">
    <location>
        <begin position="198"/>
        <end position="266"/>
    </location>
</feature>
<organism evidence="2 3">
    <name type="scientific">Bodo saltans</name>
    <name type="common">Flagellated protozoan</name>
    <dbReference type="NCBI Taxonomy" id="75058"/>
    <lineage>
        <taxon>Eukaryota</taxon>
        <taxon>Discoba</taxon>
        <taxon>Euglenozoa</taxon>
        <taxon>Kinetoplastea</taxon>
        <taxon>Metakinetoplastina</taxon>
        <taxon>Eubodonida</taxon>
        <taxon>Bodonidae</taxon>
        <taxon>Bodo</taxon>
    </lineage>
</organism>
<protein>
    <submittedName>
        <fullName evidence="2">Uncharacterized protein</fullName>
    </submittedName>
</protein>
<feature type="compositionally biased region" description="Polar residues" evidence="1">
    <location>
        <begin position="80"/>
        <end position="93"/>
    </location>
</feature>
<feature type="compositionally biased region" description="Low complexity" evidence="1">
    <location>
        <begin position="202"/>
        <end position="211"/>
    </location>
</feature>
<reference evidence="3" key="1">
    <citation type="submission" date="2015-09" db="EMBL/GenBank/DDBJ databases">
        <authorList>
            <consortium name="Pathogen Informatics"/>
        </authorList>
    </citation>
    <scope>NUCLEOTIDE SEQUENCE [LARGE SCALE GENOMIC DNA]</scope>
    <source>
        <strain evidence="3">Lake Konstanz</strain>
    </source>
</reference>
<proteinExistence type="predicted"/>
<keyword evidence="3" id="KW-1185">Reference proteome</keyword>
<evidence type="ECO:0000256" key="1">
    <source>
        <dbReference type="SAM" id="MobiDB-lite"/>
    </source>
</evidence>
<name>A0A0S4IUS6_BODSA</name>
<dbReference type="VEuPathDB" id="TriTrypDB:BSAL_05060"/>
<feature type="compositionally biased region" description="Basic residues" evidence="1">
    <location>
        <begin position="149"/>
        <end position="159"/>
    </location>
</feature>
<dbReference type="Proteomes" id="UP000051952">
    <property type="component" value="Unassembled WGS sequence"/>
</dbReference>
<evidence type="ECO:0000313" key="2">
    <source>
        <dbReference type="EMBL" id="CUG13548.1"/>
    </source>
</evidence>
<feature type="compositionally biased region" description="Low complexity" evidence="1">
    <location>
        <begin position="94"/>
        <end position="112"/>
    </location>
</feature>
<evidence type="ECO:0000313" key="3">
    <source>
        <dbReference type="Proteomes" id="UP000051952"/>
    </source>
</evidence>
<feature type="compositionally biased region" description="Low complexity" evidence="1">
    <location>
        <begin position="220"/>
        <end position="231"/>
    </location>
</feature>
<feature type="compositionally biased region" description="Basic and acidic residues" evidence="1">
    <location>
        <begin position="52"/>
        <end position="73"/>
    </location>
</feature>
<feature type="compositionally biased region" description="Low complexity" evidence="1">
    <location>
        <begin position="127"/>
        <end position="140"/>
    </location>
</feature>
<accession>A0A0S4IUS6</accession>
<feature type="region of interest" description="Disordered" evidence="1">
    <location>
        <begin position="45"/>
        <end position="164"/>
    </location>
</feature>
<gene>
    <name evidence="2" type="ORF">BSAL_05060</name>
</gene>